<feature type="compositionally biased region" description="Basic and acidic residues" evidence="1">
    <location>
        <begin position="1"/>
        <end position="18"/>
    </location>
</feature>
<organism evidence="3 4">
    <name type="scientific">Halovivax asiaticus JCM 14624</name>
    <dbReference type="NCBI Taxonomy" id="1227490"/>
    <lineage>
        <taxon>Archaea</taxon>
        <taxon>Methanobacteriati</taxon>
        <taxon>Methanobacteriota</taxon>
        <taxon>Stenosarchaea group</taxon>
        <taxon>Halobacteria</taxon>
        <taxon>Halobacteriales</taxon>
        <taxon>Natrialbaceae</taxon>
        <taxon>Halovivax</taxon>
    </lineage>
</organism>
<dbReference type="STRING" id="1227490.C479_09438"/>
<keyword evidence="2" id="KW-0472">Membrane</keyword>
<dbReference type="AlphaFoldDB" id="M0BL58"/>
<keyword evidence="2" id="KW-0812">Transmembrane</keyword>
<feature type="transmembrane region" description="Helical" evidence="2">
    <location>
        <begin position="144"/>
        <end position="165"/>
    </location>
</feature>
<name>M0BL58_9EURY</name>
<evidence type="ECO:0000313" key="3">
    <source>
        <dbReference type="EMBL" id="ELZ11023.1"/>
    </source>
</evidence>
<dbReference type="EMBL" id="AOIQ01000014">
    <property type="protein sequence ID" value="ELZ11023.1"/>
    <property type="molecule type" value="Genomic_DNA"/>
</dbReference>
<protein>
    <submittedName>
        <fullName evidence="3">Uncharacterized protein</fullName>
    </submittedName>
</protein>
<accession>M0BL58</accession>
<reference evidence="3 4" key="1">
    <citation type="journal article" date="2014" name="PLoS Genet.">
        <title>Phylogenetically driven sequencing of extremely halophilic archaea reveals strategies for static and dynamic osmo-response.</title>
        <authorList>
            <person name="Becker E.A."/>
            <person name="Seitzer P.M."/>
            <person name="Tritt A."/>
            <person name="Larsen D."/>
            <person name="Krusor M."/>
            <person name="Yao A.I."/>
            <person name="Wu D."/>
            <person name="Madern D."/>
            <person name="Eisen J.A."/>
            <person name="Darling A.E."/>
            <person name="Facciotti M.T."/>
        </authorList>
    </citation>
    <scope>NUCLEOTIDE SEQUENCE [LARGE SCALE GENOMIC DNA]</scope>
    <source>
        <strain evidence="3 4">JCM 14624</strain>
    </source>
</reference>
<feature type="transmembrane region" description="Helical" evidence="2">
    <location>
        <begin position="82"/>
        <end position="101"/>
    </location>
</feature>
<gene>
    <name evidence="3" type="ORF">C479_09438</name>
</gene>
<comment type="caution">
    <text evidence="3">The sequence shown here is derived from an EMBL/GenBank/DDBJ whole genome shotgun (WGS) entry which is preliminary data.</text>
</comment>
<keyword evidence="2" id="KW-1133">Transmembrane helix</keyword>
<keyword evidence="4" id="KW-1185">Reference proteome</keyword>
<dbReference type="Proteomes" id="UP000011560">
    <property type="component" value="Unassembled WGS sequence"/>
</dbReference>
<feature type="transmembrane region" description="Helical" evidence="2">
    <location>
        <begin position="55"/>
        <end position="75"/>
    </location>
</feature>
<sequence>MSTNERRPATRKRSDVPRRPRSPTQRTRVIALSPAPQHAGMSNARSLRSRLTDELTTDLTVSVVSVVLAVTALLASSQVPQLRANGLYLAITVAVFVPYVYDQVWPVTYGGAAAAVWTVSAALVTVGLFVGLLQLARIAAPDGYAGAVAFLATVTIEYALAAAFMRARQHE</sequence>
<evidence type="ECO:0000256" key="1">
    <source>
        <dbReference type="SAM" id="MobiDB-lite"/>
    </source>
</evidence>
<feature type="region of interest" description="Disordered" evidence="1">
    <location>
        <begin position="1"/>
        <end position="26"/>
    </location>
</feature>
<evidence type="ECO:0000256" key="2">
    <source>
        <dbReference type="SAM" id="Phobius"/>
    </source>
</evidence>
<feature type="transmembrane region" description="Helical" evidence="2">
    <location>
        <begin position="107"/>
        <end position="132"/>
    </location>
</feature>
<evidence type="ECO:0000313" key="4">
    <source>
        <dbReference type="Proteomes" id="UP000011560"/>
    </source>
</evidence>
<proteinExistence type="predicted"/>